<dbReference type="Proteomes" id="UP001165960">
    <property type="component" value="Unassembled WGS sequence"/>
</dbReference>
<proteinExistence type="predicted"/>
<dbReference type="EMBL" id="QTSX02004355">
    <property type="protein sequence ID" value="KAJ9065363.1"/>
    <property type="molecule type" value="Genomic_DNA"/>
</dbReference>
<sequence length="293" mass="32441">MFGYQPDEKASAVIVGVLVFVSALGIGINAFLLCVLDRLTEKSTSFVLILLIGVADLLLCVFTLLVCVSRLYLGFPGSYLSWFYCPVLGSLTFFFSSMSGILMGFLAIERYSAICHQQSLPRRIIWALFSMVALTFAILLTGNSLIGGFAPDPSFIFCMPKGTTWSMYAGIAFNILLNIPIVVLTFCYISIFLKCHQSTFANRRESLTRKAALRSLLFLLLYFACYIPKFSTTVIGAYGGLDAPPRVLYMIIPVGMTMLALVNPILVLLLHRRFKDVIIGVIFSANPPKFLLK</sequence>
<organism evidence="1 2">
    <name type="scientific">Entomophthora muscae</name>
    <dbReference type="NCBI Taxonomy" id="34485"/>
    <lineage>
        <taxon>Eukaryota</taxon>
        <taxon>Fungi</taxon>
        <taxon>Fungi incertae sedis</taxon>
        <taxon>Zoopagomycota</taxon>
        <taxon>Entomophthoromycotina</taxon>
        <taxon>Entomophthoromycetes</taxon>
        <taxon>Entomophthorales</taxon>
        <taxon>Entomophthoraceae</taxon>
        <taxon>Entomophthora</taxon>
    </lineage>
</organism>
<evidence type="ECO:0000313" key="1">
    <source>
        <dbReference type="EMBL" id="KAJ9065363.1"/>
    </source>
</evidence>
<gene>
    <name evidence="1" type="ORF">DSO57_1020360</name>
</gene>
<reference evidence="1" key="1">
    <citation type="submission" date="2022-04" db="EMBL/GenBank/DDBJ databases">
        <title>Genome of the entomopathogenic fungus Entomophthora muscae.</title>
        <authorList>
            <person name="Elya C."/>
            <person name="Lovett B.R."/>
            <person name="Lee E."/>
            <person name="Macias A.M."/>
            <person name="Hajek A.E."/>
            <person name="De Bivort B.L."/>
            <person name="Kasson M.T."/>
            <person name="De Fine Licht H.H."/>
            <person name="Stajich J.E."/>
        </authorList>
    </citation>
    <scope>NUCLEOTIDE SEQUENCE</scope>
    <source>
        <strain evidence="1">Berkeley</strain>
    </source>
</reference>
<name>A0ACC2SSJ9_9FUNG</name>
<protein>
    <submittedName>
        <fullName evidence="1">Uncharacterized protein</fullName>
    </submittedName>
</protein>
<keyword evidence="2" id="KW-1185">Reference proteome</keyword>
<evidence type="ECO:0000313" key="2">
    <source>
        <dbReference type="Proteomes" id="UP001165960"/>
    </source>
</evidence>
<comment type="caution">
    <text evidence="1">The sequence shown here is derived from an EMBL/GenBank/DDBJ whole genome shotgun (WGS) entry which is preliminary data.</text>
</comment>
<accession>A0ACC2SSJ9</accession>